<evidence type="ECO:0000256" key="5">
    <source>
        <dbReference type="SAM" id="MobiDB-lite"/>
    </source>
</evidence>
<dbReference type="PROSITE" id="PS00523">
    <property type="entry name" value="SULFATASE_1"/>
    <property type="match status" value="1"/>
</dbReference>
<dbReference type="SUPFAM" id="SSF49899">
    <property type="entry name" value="Concanavalin A-like lectins/glucanases"/>
    <property type="match status" value="1"/>
</dbReference>
<evidence type="ECO:0000256" key="1">
    <source>
        <dbReference type="ARBA" id="ARBA00008779"/>
    </source>
</evidence>
<keyword evidence="8" id="KW-1185">Reference proteome</keyword>
<accession>A0ABP4EKQ3</accession>
<evidence type="ECO:0000256" key="3">
    <source>
        <dbReference type="ARBA" id="ARBA00022801"/>
    </source>
</evidence>
<name>A0ABP4EKQ3_9ACTN</name>
<dbReference type="InterPro" id="IPR017850">
    <property type="entry name" value="Alkaline_phosphatase_core_sf"/>
</dbReference>
<reference evidence="8" key="1">
    <citation type="journal article" date="2019" name="Int. J. Syst. Evol. Microbiol.">
        <title>The Global Catalogue of Microorganisms (GCM) 10K type strain sequencing project: providing services to taxonomists for standard genome sequencing and annotation.</title>
        <authorList>
            <consortium name="The Broad Institute Genomics Platform"/>
            <consortium name="The Broad Institute Genome Sequencing Center for Infectious Disease"/>
            <person name="Wu L."/>
            <person name="Ma J."/>
        </authorList>
    </citation>
    <scope>NUCLEOTIDE SEQUENCE [LARGE SCALE GENOMIC DNA]</scope>
    <source>
        <strain evidence="8">JCM 13008</strain>
    </source>
</reference>
<dbReference type="Gene3D" id="3.30.1120.10">
    <property type="match status" value="1"/>
</dbReference>
<dbReference type="SUPFAM" id="SSF53649">
    <property type="entry name" value="Alkaline phosphatase-like"/>
    <property type="match status" value="1"/>
</dbReference>
<comment type="similarity">
    <text evidence="1">Belongs to the sulfatase family.</text>
</comment>
<evidence type="ECO:0000313" key="7">
    <source>
        <dbReference type="EMBL" id="GAA1113794.1"/>
    </source>
</evidence>
<keyword evidence="3" id="KW-0378">Hydrolase</keyword>
<comment type="caution">
    <text evidence="7">The sequence shown here is derived from an EMBL/GenBank/DDBJ whole genome shotgun (WGS) entry which is preliminary data.</text>
</comment>
<evidence type="ECO:0000256" key="4">
    <source>
        <dbReference type="ARBA" id="ARBA00022837"/>
    </source>
</evidence>
<keyword evidence="2" id="KW-0479">Metal-binding</keyword>
<dbReference type="InterPro" id="IPR000917">
    <property type="entry name" value="Sulfatase_N"/>
</dbReference>
<evidence type="ECO:0000313" key="8">
    <source>
        <dbReference type="Proteomes" id="UP001501581"/>
    </source>
</evidence>
<dbReference type="EMBL" id="BAAALG010000017">
    <property type="protein sequence ID" value="GAA1113794.1"/>
    <property type="molecule type" value="Genomic_DNA"/>
</dbReference>
<protein>
    <submittedName>
        <fullName evidence="7">Arylsulfatase</fullName>
    </submittedName>
</protein>
<organism evidence="7 8">
    <name type="scientific">Nocardioides dubius</name>
    <dbReference type="NCBI Taxonomy" id="317019"/>
    <lineage>
        <taxon>Bacteria</taxon>
        <taxon>Bacillati</taxon>
        <taxon>Actinomycetota</taxon>
        <taxon>Actinomycetes</taxon>
        <taxon>Propionibacteriales</taxon>
        <taxon>Nocardioidaceae</taxon>
        <taxon>Nocardioides</taxon>
    </lineage>
</organism>
<dbReference type="RefSeq" id="WP_343996679.1">
    <property type="nucleotide sequence ID" value="NZ_BAAALG010000017.1"/>
</dbReference>
<evidence type="ECO:0000259" key="6">
    <source>
        <dbReference type="Pfam" id="PF00884"/>
    </source>
</evidence>
<keyword evidence="4" id="KW-0106">Calcium</keyword>
<proteinExistence type="inferred from homology"/>
<dbReference type="InterPro" id="IPR013320">
    <property type="entry name" value="ConA-like_dom_sf"/>
</dbReference>
<dbReference type="Gene3D" id="3.40.720.10">
    <property type="entry name" value="Alkaline Phosphatase, subunit A"/>
    <property type="match status" value="1"/>
</dbReference>
<evidence type="ECO:0000256" key="2">
    <source>
        <dbReference type="ARBA" id="ARBA00022723"/>
    </source>
</evidence>
<dbReference type="CDD" id="cd16025">
    <property type="entry name" value="PAS_like"/>
    <property type="match status" value="1"/>
</dbReference>
<feature type="region of interest" description="Disordered" evidence="5">
    <location>
        <begin position="1"/>
        <end position="25"/>
    </location>
</feature>
<dbReference type="PANTHER" id="PTHR42693">
    <property type="entry name" value="ARYLSULFATASE FAMILY MEMBER"/>
    <property type="match status" value="1"/>
</dbReference>
<gene>
    <name evidence="7" type="ORF">GCM10009668_39930</name>
</gene>
<dbReference type="InterPro" id="IPR050738">
    <property type="entry name" value="Sulfatase"/>
</dbReference>
<dbReference type="PANTHER" id="PTHR42693:SF43">
    <property type="entry name" value="BLL2667 PROTEIN"/>
    <property type="match status" value="1"/>
</dbReference>
<dbReference type="Pfam" id="PF00884">
    <property type="entry name" value="Sulfatase"/>
    <property type="match status" value="1"/>
</dbReference>
<dbReference type="Proteomes" id="UP001501581">
    <property type="component" value="Unassembled WGS sequence"/>
</dbReference>
<sequence length="741" mass="80568">MPPITALTPETAPEPHWPEQPTAAPGAPNVVIVLTDDVGYGATSTFGGVVPTPTVDALAERGLRYTRFHTTAMCSPTRAALLTGRNHHKVAFGRITETAMAYDGYTSVLPDDAVTLARVLKDAGYATAQIGKHHNTPDWEASPTGPFDRWPTGLGFEHWYGYHGGGCNNWAPGLYRGITPVEPPADDPTYHLEADLADEAIRWVRRQKSGAPDKPFFLYYATAAGHAPHHAPQEWIERFRGQYDHGWDAVREEVLARQIELGIAPAGTRLTERPEEIPAWASLSEDERRLYARQMEVFAASVAYSDAQIGRFLDSLRELGELDNTIVVFIQGDNGASSEGGPHGALNEGLFMNGMADSVERMLDHIDELGGPEHYNHYSIGWAHAMDTPFQWFKQVASHFGGTRNGMVLSWPAGIGDHAQLRDQFHHVVDVAPTILDLVGVAQPHAVDGVTQQPVDGVSMRYSFADAAAPSLRATQYFELHGNRAIYHDGWVAACGPLELPWAWTLPPPEPDAAAWQLFHIDEDFSQAVDLAAAHPERLRTMQDLFLVEAAVNGVLPLLAGTARRSGPPAPSAVAGRSHFVYYDGTTRIPPAAAPDVANRSFTITADVDVPEGASGFLVGHGGHAGGHALYLVDGRLTYHYNLLNTERATVTAEPPIAPGRRRLQVRFDADGAGFGVGGTVSLSVDGAVVAGERLDRTVPWRMSYIEGLNIGRDTGTPISPDYRVPFVWPGTLHQVEVELR</sequence>
<dbReference type="InterPro" id="IPR024607">
    <property type="entry name" value="Sulfatase_CS"/>
</dbReference>
<feature type="domain" description="Sulfatase N-terminal" evidence="6">
    <location>
        <begin position="28"/>
        <end position="441"/>
    </location>
</feature>